<dbReference type="Pfam" id="PF17946">
    <property type="entry name" value="RecC_C"/>
    <property type="match status" value="1"/>
</dbReference>
<accession>X7YHT0</accession>
<dbReference type="GO" id="GO:0004386">
    <property type="term" value="F:helicase activity"/>
    <property type="evidence" value="ECO:0007669"/>
    <property type="project" value="UniProtKB-KW"/>
</dbReference>
<evidence type="ECO:0000259" key="1">
    <source>
        <dbReference type="Pfam" id="PF17946"/>
    </source>
</evidence>
<dbReference type="AlphaFoldDB" id="X7YHT0"/>
<keyword evidence="2" id="KW-0067">ATP-binding</keyword>
<name>X7YHT0_MYCXE</name>
<keyword evidence="2" id="KW-0547">Nucleotide-binding</keyword>
<protein>
    <submittedName>
        <fullName evidence="2">Putative dNA helicase/exodeoxyribonuclease V</fullName>
    </submittedName>
</protein>
<keyword evidence="2" id="KW-0378">Hydrolase</keyword>
<sequence>MPGTPFTFDPTALTAAQAAAGNAVRQGGSSATCCPRRRPATSRWPICWSSSKTGQGFFRALDYTLPWDVDAVEDAMPVEISALQEWIVGDRMLHDMLRGIDAAPRPNSSGGAAHCRRGSWAGAKPRRFAIAPPSLPRHPAGTPRRAARHDVAVDLGDGRSLTGTVTPVFGDRIVEVTYSKLDGRHLLQCWLRLLALAADEPSRAWTAMCIGDATRTPTG</sequence>
<gene>
    <name evidence="2" type="ORF">I553_0895</name>
</gene>
<dbReference type="EMBL" id="JAOB01000093">
    <property type="protein sequence ID" value="EUA06654.1"/>
    <property type="molecule type" value="Genomic_DNA"/>
</dbReference>
<evidence type="ECO:0000313" key="2">
    <source>
        <dbReference type="EMBL" id="EUA06654.1"/>
    </source>
</evidence>
<reference evidence="2" key="1">
    <citation type="submission" date="2014-01" db="EMBL/GenBank/DDBJ databases">
        <authorList>
            <person name="Brown-Elliot B."/>
            <person name="Wallace R."/>
            <person name="Lenaerts A."/>
            <person name="Ordway D."/>
            <person name="DeGroote M.A."/>
            <person name="Parker T."/>
            <person name="Sizemore C."/>
            <person name="Tallon L.J."/>
            <person name="Sadzewicz L.K."/>
            <person name="Sengamalay N."/>
            <person name="Fraser C.M."/>
            <person name="Hine E."/>
            <person name="Shefchek K.A."/>
            <person name="Das S.P."/>
            <person name="Tettelin H."/>
        </authorList>
    </citation>
    <scope>NUCLEOTIDE SEQUENCE [LARGE SCALE GENOMIC DNA]</scope>
    <source>
        <strain evidence="2">4042</strain>
    </source>
</reference>
<dbReference type="InterPro" id="IPR041500">
    <property type="entry name" value="RecC_C"/>
</dbReference>
<dbReference type="PATRIC" id="fig|1299334.3.peg.10467"/>
<comment type="caution">
    <text evidence="2">The sequence shown here is derived from an EMBL/GenBank/DDBJ whole genome shotgun (WGS) entry which is preliminary data.</text>
</comment>
<keyword evidence="2" id="KW-0347">Helicase</keyword>
<feature type="domain" description="RecC C-terminal" evidence="1">
    <location>
        <begin position="57"/>
        <end position="201"/>
    </location>
</feature>
<dbReference type="InterPro" id="IPR011335">
    <property type="entry name" value="Restrct_endonuc-II-like"/>
</dbReference>
<proteinExistence type="predicted"/>
<organism evidence="2">
    <name type="scientific">Mycobacterium xenopi 4042</name>
    <dbReference type="NCBI Taxonomy" id="1299334"/>
    <lineage>
        <taxon>Bacteria</taxon>
        <taxon>Bacillati</taxon>
        <taxon>Actinomycetota</taxon>
        <taxon>Actinomycetes</taxon>
        <taxon>Mycobacteriales</taxon>
        <taxon>Mycobacteriaceae</taxon>
        <taxon>Mycobacterium</taxon>
    </lineage>
</organism>
<dbReference type="SUPFAM" id="SSF52980">
    <property type="entry name" value="Restriction endonuclease-like"/>
    <property type="match status" value="1"/>
</dbReference>